<dbReference type="PANTHER" id="PTHR33608">
    <property type="entry name" value="BLL2464 PROTEIN"/>
    <property type="match status" value="1"/>
</dbReference>
<dbReference type="OrthoDB" id="3263at2157"/>
<evidence type="ECO:0000313" key="3">
    <source>
        <dbReference type="Proteomes" id="UP000294855"/>
    </source>
</evidence>
<comment type="caution">
    <text evidence="2">The sequence shown here is derived from an EMBL/GenBank/DDBJ whole genome shotgun (WGS) entry which is preliminary data.</text>
</comment>
<dbReference type="AlphaFoldDB" id="A0A484F632"/>
<sequence length="292" mass="33822">MAETKHNFDIEFLRQLDRYNMAIRKRVSTVYAGNRPSTRIGKGIDTVGYREYYQGDEMKDIDWKAYSRTEKLYVRQFEEEKTLTAHILLDASKSMDFPDGNVKKYEYAAMMALGVAYTVSRKNDKFAISTFNENIEINAPKRGMRYLLELTDRLASYELEGTTDLDVCTHKYEKLIKSRSLVVIISDFMEDIKHIESSIHRLSGNDLILIQVLDPFEKNLPIKGDSRFFDMETGDEMKTYLSDSFRNNYLKELENHNAAIDGICKKTGAKFYSFTTDVPVFDSFLQIIDRGA</sequence>
<dbReference type="SUPFAM" id="SSF53300">
    <property type="entry name" value="vWA-like"/>
    <property type="match status" value="1"/>
</dbReference>
<proteinExistence type="predicted"/>
<evidence type="ECO:0000313" key="2">
    <source>
        <dbReference type="EMBL" id="TDQ71124.1"/>
    </source>
</evidence>
<accession>A0A484F632</accession>
<dbReference type="Gene3D" id="3.40.50.410">
    <property type="entry name" value="von Willebrand factor, type A domain"/>
    <property type="match status" value="1"/>
</dbReference>
<reference evidence="2 3" key="1">
    <citation type="submission" date="2019-03" db="EMBL/GenBank/DDBJ databases">
        <title>Genomic Encyclopedia of Type Strains, Phase IV (KMG-IV): sequencing the most valuable type-strain genomes for metagenomic binning, comparative biology and taxonomic classification.</title>
        <authorList>
            <person name="Goeker M."/>
        </authorList>
    </citation>
    <scope>NUCLEOTIDE SEQUENCE [LARGE SCALE GENOMIC DNA]</scope>
    <source>
        <strain evidence="2 3">DSM 13328</strain>
    </source>
</reference>
<dbReference type="Proteomes" id="UP000294855">
    <property type="component" value="Unassembled WGS sequence"/>
</dbReference>
<dbReference type="Pfam" id="PF01882">
    <property type="entry name" value="DUF58"/>
    <property type="match status" value="1"/>
</dbReference>
<organism evidence="2 3">
    <name type="scientific">Methanimicrococcus blatticola</name>
    <dbReference type="NCBI Taxonomy" id="91560"/>
    <lineage>
        <taxon>Archaea</taxon>
        <taxon>Methanobacteriati</taxon>
        <taxon>Methanobacteriota</taxon>
        <taxon>Stenosarchaea group</taxon>
        <taxon>Methanomicrobia</taxon>
        <taxon>Methanosarcinales</taxon>
        <taxon>Methanosarcinaceae</taxon>
        <taxon>Methanimicrococcus</taxon>
    </lineage>
</organism>
<protein>
    <submittedName>
        <fullName evidence="2">Uncharacterized protein DUF58</fullName>
    </submittedName>
</protein>
<evidence type="ECO:0000259" key="1">
    <source>
        <dbReference type="Pfam" id="PF01882"/>
    </source>
</evidence>
<gene>
    <name evidence="2" type="ORF">C7391_0224</name>
</gene>
<feature type="domain" description="DUF58" evidence="1">
    <location>
        <begin position="49"/>
        <end position="258"/>
    </location>
</feature>
<dbReference type="RefSeq" id="WP_133516702.1">
    <property type="nucleotide sequence ID" value="NZ_JAHDUW010000001.1"/>
</dbReference>
<dbReference type="EMBL" id="SNYS01000005">
    <property type="protein sequence ID" value="TDQ71124.1"/>
    <property type="molecule type" value="Genomic_DNA"/>
</dbReference>
<name>A0A484F632_9EURY</name>
<dbReference type="InterPro" id="IPR002881">
    <property type="entry name" value="DUF58"/>
</dbReference>
<dbReference type="PANTHER" id="PTHR33608:SF6">
    <property type="entry name" value="BLL2464 PROTEIN"/>
    <property type="match status" value="1"/>
</dbReference>
<dbReference type="InterPro" id="IPR036465">
    <property type="entry name" value="vWFA_dom_sf"/>
</dbReference>
<keyword evidence="3" id="KW-1185">Reference proteome</keyword>